<dbReference type="InterPro" id="IPR033479">
    <property type="entry name" value="dCache_1"/>
</dbReference>
<sequence>MTEKHTLKPYPFSFLVVLSSILIVISILVVTALSALVNGEVKAVLGDMSERVLTSKSDLIVHRVEMYMNQPVQTNQFLASLLKEIEPNSHTRVRQVLLKFFENGIAGGQPIPRIAYTSASGNYLAFSRSKPGEPFLIHTGPRCSKQLVVYNGMTEASGIARIIQNYDPFTRPWFIQAHQTNQPFWTTNYKHISESSGQVMSYRTPVIGKNGQFIGVLTSDIHPEMMRNYLQTLKPFPGSTVLILDDQGNIVTTTHDHHQKRLSKIVSDSSWGHPIALPSLKVLHPNLAKLLADTGPFQGNRSGPVSVEIDGGQFYLLSRPLSVQSGLNNWRLVIITPTNTPFALLKHYQTVTILIMSGVILIS</sequence>
<evidence type="ECO:0000256" key="4">
    <source>
        <dbReference type="ARBA" id="ARBA00022989"/>
    </source>
</evidence>
<feature type="transmembrane region" description="Helical" evidence="6">
    <location>
        <begin position="12"/>
        <end position="37"/>
    </location>
</feature>
<keyword evidence="9" id="KW-1185">Reference proteome</keyword>
<gene>
    <name evidence="8" type="ORF">SIK69_07925</name>
</gene>
<evidence type="ECO:0000256" key="5">
    <source>
        <dbReference type="ARBA" id="ARBA00023136"/>
    </source>
</evidence>
<dbReference type="CDD" id="cd12913">
    <property type="entry name" value="PDC1_MCP_like"/>
    <property type="match status" value="1"/>
</dbReference>
<name>A0ABU4QPR1_9ENTR</name>
<feature type="domain" description="Cache" evidence="7">
    <location>
        <begin position="55"/>
        <end position="334"/>
    </location>
</feature>
<feature type="non-terminal residue" evidence="8">
    <location>
        <position position="363"/>
    </location>
</feature>
<dbReference type="EMBL" id="JAWXRD010000014">
    <property type="protein sequence ID" value="MDX6040124.1"/>
    <property type="molecule type" value="Genomic_DNA"/>
</dbReference>
<evidence type="ECO:0000256" key="2">
    <source>
        <dbReference type="ARBA" id="ARBA00022475"/>
    </source>
</evidence>
<evidence type="ECO:0000259" key="7">
    <source>
        <dbReference type="Pfam" id="PF02743"/>
    </source>
</evidence>
<keyword evidence="2" id="KW-1003">Cell membrane</keyword>
<evidence type="ECO:0000256" key="1">
    <source>
        <dbReference type="ARBA" id="ARBA00004651"/>
    </source>
</evidence>
<evidence type="ECO:0000313" key="8">
    <source>
        <dbReference type="EMBL" id="MDX6040124.1"/>
    </source>
</evidence>
<comment type="subcellular location">
    <subcellularLocation>
        <location evidence="1">Cell membrane</location>
        <topology evidence="1">Multi-pass membrane protein</topology>
    </subcellularLocation>
</comment>
<keyword evidence="4 6" id="KW-1133">Transmembrane helix</keyword>
<evidence type="ECO:0000256" key="3">
    <source>
        <dbReference type="ARBA" id="ARBA00022692"/>
    </source>
</evidence>
<evidence type="ECO:0000256" key="6">
    <source>
        <dbReference type="SAM" id="Phobius"/>
    </source>
</evidence>
<protein>
    <submittedName>
        <fullName evidence="8">Cache domain-containing protein</fullName>
    </submittedName>
</protein>
<evidence type="ECO:0000313" key="9">
    <source>
        <dbReference type="Proteomes" id="UP001275664"/>
    </source>
</evidence>
<dbReference type="Gene3D" id="3.30.450.20">
    <property type="entry name" value="PAS domain"/>
    <property type="match status" value="2"/>
</dbReference>
<comment type="caution">
    <text evidence="8">The sequence shown here is derived from an EMBL/GenBank/DDBJ whole genome shotgun (WGS) entry which is preliminary data.</text>
</comment>
<dbReference type="Proteomes" id="UP001275664">
    <property type="component" value="Unassembled WGS sequence"/>
</dbReference>
<keyword evidence="3 6" id="KW-0812">Transmembrane</keyword>
<dbReference type="RefSeq" id="WP_319785819.1">
    <property type="nucleotide sequence ID" value="NZ_JAWXRD010000014.1"/>
</dbReference>
<dbReference type="Pfam" id="PF02743">
    <property type="entry name" value="dCache_1"/>
    <property type="match status" value="1"/>
</dbReference>
<reference evidence="8 9" key="1">
    <citation type="submission" date="2023-11" db="EMBL/GenBank/DDBJ databases">
        <title>Scandinavium wanjuensis sp. nov., isolated from lettuce South Korea.</title>
        <authorList>
            <person name="Park J."/>
            <person name="Park S."/>
            <person name="Oh K.K."/>
            <person name="Cho G.S."/>
            <person name="Franz C.M.A.P."/>
        </authorList>
    </citation>
    <scope>NUCLEOTIDE SEQUENCE [LARGE SCALE GENOMIC DNA]</scope>
    <source>
        <strain evidence="8 9">V105_6</strain>
    </source>
</reference>
<proteinExistence type="predicted"/>
<organism evidence="8 9">
    <name type="scientific">Scandinavium lactucae</name>
    <dbReference type="NCBI Taxonomy" id="3095028"/>
    <lineage>
        <taxon>Bacteria</taxon>
        <taxon>Pseudomonadati</taxon>
        <taxon>Pseudomonadota</taxon>
        <taxon>Gammaproteobacteria</taxon>
        <taxon>Enterobacterales</taxon>
        <taxon>Enterobacteriaceae</taxon>
        <taxon>Scandinavium</taxon>
    </lineage>
</organism>
<accession>A0ABU4QPR1</accession>
<keyword evidence="5 6" id="KW-0472">Membrane</keyword>